<sequence>MSETKEKNVTDEMTSVLEEIVETPVEEKKKGELVTMVDDKNLLVGERQYQLVKNYRDGFDADMLGERFSDVLSRYDYVVGDWGYEKLRLKGFFRSDDRKSNPEQRIDTLEDYLYEYCNFGCAFFVIERTGGKRSNANRKKRKRPKNKKVTNQAYTEEKKVAVSNQSKKKPVIKNRKPKKETTSKPKEQDNQGRFVIRQREE</sequence>
<feature type="compositionally biased region" description="Basic and acidic residues" evidence="1">
    <location>
        <begin position="179"/>
        <end position="190"/>
    </location>
</feature>
<evidence type="ECO:0000313" key="3">
    <source>
        <dbReference type="Proteomes" id="UP000774130"/>
    </source>
</evidence>
<reference evidence="2 3" key="1">
    <citation type="submission" date="2021-06" db="EMBL/GenBank/DDBJ databases">
        <title>Enterococcus alishanensis sp. nov., a novel lactic acid bacterium isolated from fresh coffee beans.</title>
        <authorList>
            <person name="Chen Y.-S."/>
        </authorList>
    </citation>
    <scope>NUCLEOTIDE SEQUENCE [LARGE SCALE GENOMIC DNA]</scope>
    <source>
        <strain evidence="2 3">ALS3</strain>
    </source>
</reference>
<dbReference type="RefSeq" id="WP_218327516.1">
    <property type="nucleotide sequence ID" value="NZ_JAHUZB010000010.1"/>
</dbReference>
<dbReference type="PIRSF" id="PIRSF012565">
    <property type="entry name" value="DUF1027"/>
    <property type="match status" value="1"/>
</dbReference>
<evidence type="ECO:0000313" key="2">
    <source>
        <dbReference type="EMBL" id="MBV7392303.1"/>
    </source>
</evidence>
<dbReference type="EMBL" id="JAHUZB010000010">
    <property type="protein sequence ID" value="MBV7392303.1"/>
    <property type="molecule type" value="Genomic_DNA"/>
</dbReference>
<dbReference type="InterPro" id="IPR009370">
    <property type="entry name" value="YutD-like"/>
</dbReference>
<protein>
    <submittedName>
        <fullName evidence="2">YutD family protein</fullName>
    </submittedName>
</protein>
<comment type="caution">
    <text evidence="2">The sequence shown here is derived from an EMBL/GenBank/DDBJ whole genome shotgun (WGS) entry which is preliminary data.</text>
</comment>
<organism evidence="2 3">
    <name type="scientific">Enterococcus alishanensis</name>
    <dbReference type="NCBI Taxonomy" id="1303817"/>
    <lineage>
        <taxon>Bacteria</taxon>
        <taxon>Bacillati</taxon>
        <taxon>Bacillota</taxon>
        <taxon>Bacilli</taxon>
        <taxon>Lactobacillales</taxon>
        <taxon>Enterococcaceae</taxon>
        <taxon>Enterococcus</taxon>
    </lineage>
</organism>
<feature type="compositionally biased region" description="Basic residues" evidence="1">
    <location>
        <begin position="135"/>
        <end position="148"/>
    </location>
</feature>
<name>A0ABS6THC6_9ENTE</name>
<proteinExistence type="predicted"/>
<gene>
    <name evidence="2" type="ORF">KUA55_16590</name>
</gene>
<dbReference type="Pfam" id="PF06265">
    <property type="entry name" value="YutD-like"/>
    <property type="match status" value="1"/>
</dbReference>
<feature type="region of interest" description="Disordered" evidence="1">
    <location>
        <begin position="133"/>
        <end position="201"/>
    </location>
</feature>
<keyword evidence="3" id="KW-1185">Reference proteome</keyword>
<evidence type="ECO:0000256" key="1">
    <source>
        <dbReference type="SAM" id="MobiDB-lite"/>
    </source>
</evidence>
<accession>A0ABS6THC6</accession>
<dbReference type="Proteomes" id="UP000774130">
    <property type="component" value="Unassembled WGS sequence"/>
</dbReference>
<feature type="compositionally biased region" description="Basic residues" evidence="1">
    <location>
        <begin position="166"/>
        <end position="178"/>
    </location>
</feature>